<feature type="non-terminal residue" evidence="1">
    <location>
        <position position="110"/>
    </location>
</feature>
<evidence type="ECO:0000313" key="1">
    <source>
        <dbReference type="EMBL" id="MCI29668.1"/>
    </source>
</evidence>
<dbReference type="GO" id="GO:0005829">
    <property type="term" value="C:cytosol"/>
    <property type="evidence" value="ECO:0007669"/>
    <property type="project" value="TreeGrafter"/>
</dbReference>
<protein>
    <submittedName>
        <fullName evidence="1">Cytosolic fe-s cluster assembly factor nbp35-like</fullName>
    </submittedName>
</protein>
<dbReference type="GO" id="GO:0051536">
    <property type="term" value="F:iron-sulfur cluster binding"/>
    <property type="evidence" value="ECO:0007669"/>
    <property type="project" value="InterPro"/>
</dbReference>
<dbReference type="AlphaFoldDB" id="A0A392QZD2"/>
<sequence>PVYVEYNLAVMSIGFRLDHPDQPVILRGVNFCKQTGVKVLGVVENMSGLSQPISNLKFTKITDNGEMKDVTEWTLEYMREKTPEMLNFIACSEVFDSSGGGAIKMCNEME</sequence>
<dbReference type="GO" id="GO:0005524">
    <property type="term" value="F:ATP binding"/>
    <property type="evidence" value="ECO:0007669"/>
    <property type="project" value="InterPro"/>
</dbReference>
<organism evidence="1 2">
    <name type="scientific">Trifolium medium</name>
    <dbReference type="NCBI Taxonomy" id="97028"/>
    <lineage>
        <taxon>Eukaryota</taxon>
        <taxon>Viridiplantae</taxon>
        <taxon>Streptophyta</taxon>
        <taxon>Embryophyta</taxon>
        <taxon>Tracheophyta</taxon>
        <taxon>Spermatophyta</taxon>
        <taxon>Magnoliopsida</taxon>
        <taxon>eudicotyledons</taxon>
        <taxon>Gunneridae</taxon>
        <taxon>Pentapetalae</taxon>
        <taxon>rosids</taxon>
        <taxon>fabids</taxon>
        <taxon>Fabales</taxon>
        <taxon>Fabaceae</taxon>
        <taxon>Papilionoideae</taxon>
        <taxon>50 kb inversion clade</taxon>
        <taxon>NPAAA clade</taxon>
        <taxon>Hologalegina</taxon>
        <taxon>IRL clade</taxon>
        <taxon>Trifolieae</taxon>
        <taxon>Trifolium</taxon>
    </lineage>
</organism>
<dbReference type="GO" id="GO:0140663">
    <property type="term" value="F:ATP-dependent FeS chaperone activity"/>
    <property type="evidence" value="ECO:0007669"/>
    <property type="project" value="InterPro"/>
</dbReference>
<reference evidence="1 2" key="1">
    <citation type="journal article" date="2018" name="Front. Plant Sci.">
        <title>Red Clover (Trifolium pratense) and Zigzag Clover (T. medium) - A Picture of Genomic Similarities and Differences.</title>
        <authorList>
            <person name="Dluhosova J."/>
            <person name="Istvanek J."/>
            <person name="Nedelnik J."/>
            <person name="Repkova J."/>
        </authorList>
    </citation>
    <scope>NUCLEOTIDE SEQUENCE [LARGE SCALE GENOMIC DNA]</scope>
    <source>
        <strain evidence="2">cv. 10/8</strain>
        <tissue evidence="1">Leaf</tissue>
    </source>
</reference>
<dbReference type="PANTHER" id="PTHR23264">
    <property type="entry name" value="NUCLEOTIDE-BINDING PROTEIN NBP35 YEAST -RELATED"/>
    <property type="match status" value="1"/>
</dbReference>
<accession>A0A392QZD2</accession>
<dbReference type="Gene3D" id="3.40.50.300">
    <property type="entry name" value="P-loop containing nucleotide triphosphate hydrolases"/>
    <property type="match status" value="1"/>
</dbReference>
<dbReference type="InterPro" id="IPR019591">
    <property type="entry name" value="Mrp/NBP35_ATP-bd"/>
</dbReference>
<comment type="caution">
    <text evidence="1">The sequence shown here is derived from an EMBL/GenBank/DDBJ whole genome shotgun (WGS) entry which is preliminary data.</text>
</comment>
<keyword evidence="2" id="KW-1185">Reference proteome</keyword>
<feature type="non-terminal residue" evidence="1">
    <location>
        <position position="1"/>
    </location>
</feature>
<dbReference type="GO" id="GO:0016226">
    <property type="term" value="P:iron-sulfur cluster assembly"/>
    <property type="evidence" value="ECO:0007669"/>
    <property type="project" value="InterPro"/>
</dbReference>
<dbReference type="PANTHER" id="PTHR23264:SF19">
    <property type="entry name" value="CYTOSOLIC FE-S CLUSTER ASSEMBLY FACTOR NUBP2"/>
    <property type="match status" value="1"/>
</dbReference>
<name>A0A392QZD2_9FABA</name>
<dbReference type="Proteomes" id="UP000265520">
    <property type="component" value="Unassembled WGS sequence"/>
</dbReference>
<dbReference type="InterPro" id="IPR027417">
    <property type="entry name" value="P-loop_NTPase"/>
</dbReference>
<evidence type="ECO:0000313" key="2">
    <source>
        <dbReference type="Proteomes" id="UP000265520"/>
    </source>
</evidence>
<proteinExistence type="predicted"/>
<dbReference type="EMBL" id="LXQA010174120">
    <property type="protein sequence ID" value="MCI29668.1"/>
    <property type="molecule type" value="Genomic_DNA"/>
</dbReference>